<dbReference type="EMBL" id="AOFI03000003">
    <property type="protein sequence ID" value="KAF4325628.1"/>
    <property type="molecule type" value="Genomic_DNA"/>
</dbReference>
<evidence type="ECO:0000313" key="10">
    <source>
        <dbReference type="Proteomes" id="UP000702964"/>
    </source>
</evidence>
<evidence type="ECO:0000313" key="9">
    <source>
        <dbReference type="EMBL" id="KAF4325628.1"/>
    </source>
</evidence>
<dbReference type="CDD" id="cd06225">
    <property type="entry name" value="HAMP"/>
    <property type="match status" value="1"/>
</dbReference>
<reference evidence="9" key="2">
    <citation type="submission" date="2020-02" db="EMBL/GenBank/DDBJ databases">
        <authorList>
            <person name="Studholme D.J."/>
        </authorList>
    </citation>
    <scope>NUCLEOTIDE SEQUENCE</scope>
    <source>
        <strain evidence="9">00238/432</strain>
    </source>
</reference>
<dbReference type="InterPro" id="IPR000873">
    <property type="entry name" value="AMP-dep_synth/lig_dom"/>
</dbReference>
<dbReference type="CDD" id="cd05235">
    <property type="entry name" value="SDR_e1"/>
    <property type="match status" value="1"/>
</dbReference>
<dbReference type="InterPro" id="IPR036291">
    <property type="entry name" value="NAD(P)-bd_dom_sf"/>
</dbReference>
<dbReference type="SUPFAM" id="SSF51735">
    <property type="entry name" value="NAD(P)-binding Rossmann-fold domains"/>
    <property type="match status" value="1"/>
</dbReference>
<feature type="domain" description="Carrier" evidence="6">
    <location>
        <begin position="778"/>
        <end position="852"/>
    </location>
</feature>
<dbReference type="Gene3D" id="2.30.38.10">
    <property type="entry name" value="Luciferase, Domain 3"/>
    <property type="match status" value="1"/>
</dbReference>
<dbReference type="Pfam" id="PF00501">
    <property type="entry name" value="AMP-binding"/>
    <property type="match status" value="1"/>
</dbReference>
<dbReference type="SUPFAM" id="SSF47336">
    <property type="entry name" value="ACP-like"/>
    <property type="match status" value="1"/>
</dbReference>
<dbReference type="PROSITE" id="PS00012">
    <property type="entry name" value="PHOSPHOPANTETHEINE"/>
    <property type="match status" value="1"/>
</dbReference>
<dbReference type="SUPFAM" id="SSF58104">
    <property type="entry name" value="Methyl-accepting chemotaxis protein (MCP) signaling domain"/>
    <property type="match status" value="1"/>
</dbReference>
<evidence type="ECO:0000256" key="2">
    <source>
        <dbReference type="ARBA" id="ARBA00022553"/>
    </source>
</evidence>
<dbReference type="InterPro" id="IPR025110">
    <property type="entry name" value="AMP-bd_C"/>
</dbReference>
<dbReference type="Proteomes" id="UP000702964">
    <property type="component" value="Unassembled WGS sequence"/>
</dbReference>
<dbReference type="PANTHER" id="PTHR44845:SF7">
    <property type="entry name" value="PLIPASTATIN SYNTHASE SUBUNIT D"/>
    <property type="match status" value="1"/>
</dbReference>
<dbReference type="SMART" id="SM00283">
    <property type="entry name" value="MA"/>
    <property type="match status" value="1"/>
</dbReference>
<comment type="caution">
    <text evidence="9">The sequence shown here is derived from an EMBL/GenBank/DDBJ whole genome shotgun (WGS) entry which is preliminary data.</text>
</comment>
<evidence type="ECO:0000256" key="3">
    <source>
        <dbReference type="ARBA" id="ARBA00029447"/>
    </source>
</evidence>
<evidence type="ECO:0000259" key="6">
    <source>
        <dbReference type="PROSITE" id="PS50075"/>
    </source>
</evidence>
<evidence type="ECO:0000259" key="8">
    <source>
        <dbReference type="PROSITE" id="PS50885"/>
    </source>
</evidence>
<dbReference type="InterPro" id="IPR004089">
    <property type="entry name" value="MCPsignal_dom"/>
</dbReference>
<dbReference type="PROSITE" id="PS50111">
    <property type="entry name" value="CHEMOTAXIS_TRANSDUC_2"/>
    <property type="match status" value="1"/>
</dbReference>
<dbReference type="Pfam" id="PF07993">
    <property type="entry name" value="NAD_binding_4"/>
    <property type="match status" value="1"/>
</dbReference>
<dbReference type="Gene3D" id="3.40.50.12780">
    <property type="entry name" value="N-terminal domain of ligase-like"/>
    <property type="match status" value="1"/>
</dbReference>
<dbReference type="Pfam" id="PF00015">
    <property type="entry name" value="MCPsignal"/>
    <property type="match status" value="1"/>
</dbReference>
<dbReference type="Gene3D" id="1.10.1200.10">
    <property type="entry name" value="ACP-like"/>
    <property type="match status" value="1"/>
</dbReference>
<dbReference type="Gene3D" id="1.10.287.950">
    <property type="entry name" value="Methyl-accepting chemotaxis protein"/>
    <property type="match status" value="1"/>
</dbReference>
<evidence type="ECO:0000256" key="5">
    <source>
        <dbReference type="SAM" id="Phobius"/>
    </source>
</evidence>
<dbReference type="Gene3D" id="6.10.340.10">
    <property type="match status" value="1"/>
</dbReference>
<keyword evidence="2" id="KW-0597">Phosphoprotein</keyword>
<dbReference type="PROSITE" id="PS50075">
    <property type="entry name" value="CARRIER"/>
    <property type="match status" value="1"/>
</dbReference>
<dbReference type="PROSITE" id="PS50885">
    <property type="entry name" value="HAMP"/>
    <property type="match status" value="1"/>
</dbReference>
<dbReference type="CDD" id="cd11386">
    <property type="entry name" value="MCP_signal"/>
    <property type="match status" value="1"/>
</dbReference>
<dbReference type="SMART" id="SM00304">
    <property type="entry name" value="HAMP"/>
    <property type="match status" value="1"/>
</dbReference>
<proteinExistence type="inferred from homology"/>
<feature type="domain" description="Methyl-accepting transducer" evidence="7">
    <location>
        <begin position="148"/>
        <end position="384"/>
    </location>
</feature>
<evidence type="ECO:0000259" key="7">
    <source>
        <dbReference type="PROSITE" id="PS50111"/>
    </source>
</evidence>
<dbReference type="Gene3D" id="3.30.300.30">
    <property type="match status" value="1"/>
</dbReference>
<dbReference type="Pfam" id="PF00672">
    <property type="entry name" value="HAMP"/>
    <property type="match status" value="1"/>
</dbReference>
<dbReference type="InterPro" id="IPR042099">
    <property type="entry name" value="ANL_N_sf"/>
</dbReference>
<dbReference type="Gene3D" id="3.40.50.720">
    <property type="entry name" value="NAD(P)-binding Rossmann-like Domain"/>
    <property type="match status" value="1"/>
</dbReference>
<name>A0A8J4WBH1_9STRA</name>
<organism evidence="9 10">
    <name type="scientific">Phytophthora kernoviae 00238/432</name>
    <dbReference type="NCBI Taxonomy" id="1284355"/>
    <lineage>
        <taxon>Eukaryota</taxon>
        <taxon>Sar</taxon>
        <taxon>Stramenopiles</taxon>
        <taxon>Oomycota</taxon>
        <taxon>Peronosporomycetes</taxon>
        <taxon>Peronosporales</taxon>
        <taxon>Peronosporaceae</taxon>
        <taxon>Phytophthora</taxon>
    </lineage>
</organism>
<feature type="domain" description="HAMP" evidence="8">
    <location>
        <begin position="78"/>
        <end position="129"/>
    </location>
</feature>
<dbReference type="SUPFAM" id="SSF56801">
    <property type="entry name" value="Acetyl-CoA synthetase-like"/>
    <property type="match status" value="1"/>
</dbReference>
<gene>
    <name evidence="9" type="ORF">G195_000597</name>
</gene>
<keyword evidence="5" id="KW-1133">Transmembrane helix</keyword>
<dbReference type="AlphaFoldDB" id="A0A8J4WBH1"/>
<feature type="transmembrane region" description="Helical" evidence="5">
    <location>
        <begin position="59"/>
        <end position="77"/>
    </location>
</feature>
<dbReference type="InterPro" id="IPR006162">
    <property type="entry name" value="Ppantetheine_attach_site"/>
</dbReference>
<dbReference type="Pfam" id="PF00550">
    <property type="entry name" value="PP-binding"/>
    <property type="match status" value="1"/>
</dbReference>
<comment type="similarity">
    <text evidence="3">Belongs to the methyl-accepting chemotaxis (MCP) protein family.</text>
</comment>
<protein>
    <recommendedName>
        <fullName evidence="11">Carrier domain-containing protein</fullName>
    </recommendedName>
</protein>
<dbReference type="GO" id="GO:0007165">
    <property type="term" value="P:signal transduction"/>
    <property type="evidence" value="ECO:0007669"/>
    <property type="project" value="UniProtKB-KW"/>
</dbReference>
<keyword evidence="1" id="KW-0596">Phosphopantetheine</keyword>
<dbReference type="InterPro" id="IPR045851">
    <property type="entry name" value="AMP-bd_C_sf"/>
</dbReference>
<dbReference type="Pfam" id="PF13193">
    <property type="entry name" value="AMP-binding_C"/>
    <property type="match status" value="1"/>
</dbReference>
<keyword evidence="4" id="KW-0807">Transducer</keyword>
<dbReference type="GO" id="GO:0016020">
    <property type="term" value="C:membrane"/>
    <property type="evidence" value="ECO:0007669"/>
    <property type="project" value="InterPro"/>
</dbReference>
<keyword evidence="5" id="KW-0812">Transmembrane</keyword>
<dbReference type="InterPro" id="IPR013120">
    <property type="entry name" value="FAR_NAD-bd"/>
</dbReference>
<dbReference type="NCBIfam" id="TIGR01746">
    <property type="entry name" value="Thioester-redct"/>
    <property type="match status" value="1"/>
</dbReference>
<dbReference type="InterPro" id="IPR010080">
    <property type="entry name" value="Thioester_reductase-like_dom"/>
</dbReference>
<accession>A0A8J4WBH1</accession>
<evidence type="ECO:0000256" key="4">
    <source>
        <dbReference type="PROSITE-ProRule" id="PRU00284"/>
    </source>
</evidence>
<reference evidence="9" key="1">
    <citation type="journal article" date="2015" name="Genom Data">
        <title>Draft genome sequences of Phytophthora kernoviae and Phytophthora ramorum lineage EU2 from Scotland.</title>
        <authorList>
            <person name="Sambles C."/>
            <person name="Schlenzig A."/>
            <person name="O'Neill P."/>
            <person name="Grant M."/>
            <person name="Studholme D.J."/>
        </authorList>
    </citation>
    <scope>NUCLEOTIDE SEQUENCE</scope>
    <source>
        <strain evidence="9">00238/432</strain>
    </source>
</reference>
<evidence type="ECO:0000256" key="1">
    <source>
        <dbReference type="ARBA" id="ARBA00022450"/>
    </source>
</evidence>
<keyword evidence="5" id="KW-0472">Membrane</keyword>
<dbReference type="InterPro" id="IPR009081">
    <property type="entry name" value="PP-bd_ACP"/>
</dbReference>
<evidence type="ECO:0008006" key="11">
    <source>
        <dbReference type="Google" id="ProtNLM"/>
    </source>
</evidence>
<dbReference type="InterPro" id="IPR003660">
    <property type="entry name" value="HAMP_dom"/>
</dbReference>
<sequence length="1272" mass="140187">MLNTDRPTFTTFYSDDFGTWTTIAYPIKDSNGKIYSYFAVDADASAVPAGLNKLLKNGIIILVAFLLLFLIIQYLVVKNTLSPIRHLIKGIDDVSRGNLNVKIPTGKDDLGIVNEKFNTMVRKINDTIVKVQITSQEVNESAKELYEVSERNSENADSINNNVTQITSNIRAQEQATRDSARAMSEMAIVIQTIASSSASVADEAYEMERRSQLGNSVVRQVSEQMNLITESVKNTASAIQVLESRSQEIGDILNIISGISSQTNLLALNASIEAARVGEEGRGFAVVAGEVRKLAEQSEQSTSQVAVLIQEIQAEIRQAVRAMEQGTSEVDTGLSVADQTGQLFEEILEAAKKVSNQIQEVSSATEEISAGEQELAIGTLAPDQAASHVLLQIQGKLTFSELDMLILDLFYDSSLLNESTVTRYAEYYQTLLRAMLRNQDKAIGSTGKPKGALIAHRGVANLGSVVQRDCDIKPGDVLTQFATYSFDASVWDTIGALFYGAELYLLSAEERVSVEEFASAIERTGTTIITILPTIFFNQLASFLSDEGFHKLAKVKIITVAGEALYGEQVRAFQRKFGNQIDIVNVYGPTELYIVNEEQQLCPVGVPGEVYIATPALAQGYLNQPERTAQAFIDNPFAIDEKIYKSGDIAKLLDSGLLEYVGRSDSQLKIRGHRIEIGEIEDHFARLDQVQDVAVIPKKESDGQNMLVGYFTSKDGNTLSVADIKAELTVKLPSYFVPKWICQLDEMPIAPTGKINRKAMVSLPHVERHEDRPDRVLPETETEAIIMEAWKEILQHDDFGVEDSFFAIGGDSLRVIHVLVLLKPHYPQLKIADFFAEKTIRALAQHVETLAQITEVTAHSSVREGVITQLSEHPVELRSQIGYPDILNPEHVLLTGATGYLGSHVLQQLILTSNTRVYTLVRRPADGSSAMDRLSNVMKGYFGPELLPLLASRVEIIEGDLEQPNLGLSAEQTTYVQERIDRVIHCAADVRHFGDAAQFAKTNVDGTIALLHLIRSKPGASFHHVSTMGIPEDLALSGQWETSLQYDRFPADLHVDNLYSDSKLEAEKVLMIAAEEGVPVSIYRAGNLTCHSETGRFQSNIDSNAFYRMIKAMLLLGKAPAADWMVDFTPIDYASQAIVHLALRQDTAGRVFHICNPEPISYDDLIRSVNRAGYNVETLPFAEYTNWLFDSSVSKDPEALQLAIAQLEGDGAKDSAYVYASPVTTAYVEPAGITCAKTDDRFISNMLEHAIKIGYFPKAVRPHFGTSSTKE</sequence>
<dbReference type="PANTHER" id="PTHR44845">
    <property type="entry name" value="CARRIER DOMAIN-CONTAINING PROTEIN"/>
    <property type="match status" value="1"/>
</dbReference>
<dbReference type="InterPro" id="IPR036736">
    <property type="entry name" value="ACP-like_sf"/>
</dbReference>